<sequence length="447" mass="47857">MRDREIVFSCREGDCTSELQAEMNSAAETGSTLVLGAGVHHCGALRLPSGTHLHFADGAILRLADSYDAFASNKVDVIAESSDRAALLAQNASNIRISGKGVIEGQGAAFITGYLAEMGTHIPAALRPRVLVFENCSNITLEDFSVHRSPMWTIHLIGTDGVTIQRIHVDNDREMPNTDGVVIDACTNVVITACNIATADDGVVLKTSARSDGEPAGICRSITVSGCIVESRSCALKLGTESFGNFENIQFVDCKIVRSNRALGIFSRDGGAVRNVLFQRIDIDCAETPEGFWGSGEAITVNCVDRRKSKPAGTVENVLFEDITGRMEGAINLVADAPAGIRNVSLRRVSVLQETSSYNGLRYDVRPTRFDLEPSPDAAGRANAWVKDAEGKVIGLVPYPGGMPGVFASNVENLQVEAVSVSRPAPLPQGWNAQEIVVLTGEPNRWT</sequence>
<evidence type="ECO:0000313" key="6">
    <source>
        <dbReference type="Proteomes" id="UP000186002"/>
    </source>
</evidence>
<keyword evidence="6" id="KW-1185">Reference proteome</keyword>
<gene>
    <name evidence="5" type="ORF">SAMN05444272_0450</name>
</gene>
<name>A0A1M7A7C0_9HYPH</name>
<dbReference type="STRING" id="735517.SAMN05444272_0450"/>
<evidence type="ECO:0000256" key="2">
    <source>
        <dbReference type="ARBA" id="ARBA00022801"/>
    </source>
</evidence>
<dbReference type="InterPro" id="IPR012334">
    <property type="entry name" value="Pectin_lyas_fold"/>
</dbReference>
<dbReference type="Pfam" id="PF00295">
    <property type="entry name" value="Glyco_hydro_28"/>
    <property type="match status" value="1"/>
</dbReference>
<evidence type="ECO:0000256" key="1">
    <source>
        <dbReference type="ARBA" id="ARBA00008834"/>
    </source>
</evidence>
<proteinExistence type="inferred from homology"/>
<dbReference type="AlphaFoldDB" id="A0A1M7A7C0"/>
<keyword evidence="2 4" id="KW-0378">Hydrolase</keyword>
<dbReference type="InterPro" id="IPR011050">
    <property type="entry name" value="Pectin_lyase_fold/virulence"/>
</dbReference>
<evidence type="ECO:0000256" key="3">
    <source>
        <dbReference type="ARBA" id="ARBA00023295"/>
    </source>
</evidence>
<dbReference type="GO" id="GO:0004650">
    <property type="term" value="F:polygalacturonase activity"/>
    <property type="evidence" value="ECO:0007669"/>
    <property type="project" value="InterPro"/>
</dbReference>
<dbReference type="RefSeq" id="WP_073008256.1">
    <property type="nucleotide sequence ID" value="NZ_FRBW01000001.1"/>
</dbReference>
<dbReference type="Gene3D" id="2.160.20.10">
    <property type="entry name" value="Single-stranded right-handed beta-helix, Pectin lyase-like"/>
    <property type="match status" value="1"/>
</dbReference>
<organism evidence="5 6">
    <name type="scientific">Roseibium suaedae</name>
    <dbReference type="NCBI Taxonomy" id="735517"/>
    <lineage>
        <taxon>Bacteria</taxon>
        <taxon>Pseudomonadati</taxon>
        <taxon>Pseudomonadota</taxon>
        <taxon>Alphaproteobacteria</taxon>
        <taxon>Hyphomicrobiales</taxon>
        <taxon>Stappiaceae</taxon>
        <taxon>Roseibium</taxon>
    </lineage>
</organism>
<evidence type="ECO:0000256" key="4">
    <source>
        <dbReference type="RuleBase" id="RU361169"/>
    </source>
</evidence>
<dbReference type="EMBL" id="FRBW01000001">
    <property type="protein sequence ID" value="SHL38561.1"/>
    <property type="molecule type" value="Genomic_DNA"/>
</dbReference>
<dbReference type="InterPro" id="IPR000743">
    <property type="entry name" value="Glyco_hydro_28"/>
</dbReference>
<dbReference type="OrthoDB" id="9795222at2"/>
<dbReference type="GO" id="GO:0005975">
    <property type="term" value="P:carbohydrate metabolic process"/>
    <property type="evidence" value="ECO:0007669"/>
    <property type="project" value="InterPro"/>
</dbReference>
<dbReference type="PANTHER" id="PTHR31339">
    <property type="entry name" value="PECTIN LYASE-RELATED"/>
    <property type="match status" value="1"/>
</dbReference>
<comment type="similarity">
    <text evidence="1 4">Belongs to the glycosyl hydrolase 28 family.</text>
</comment>
<accession>A0A1M7A7C0</accession>
<dbReference type="PANTHER" id="PTHR31339:SF0">
    <property type="entry name" value="PECTIN LYASE-LIKE SUPERFAMILY PROTEIN"/>
    <property type="match status" value="1"/>
</dbReference>
<dbReference type="InterPro" id="IPR051801">
    <property type="entry name" value="GH28_Enzymes"/>
</dbReference>
<dbReference type="SUPFAM" id="SSF51126">
    <property type="entry name" value="Pectin lyase-like"/>
    <property type="match status" value="1"/>
</dbReference>
<keyword evidence="3 4" id="KW-0326">Glycosidase</keyword>
<evidence type="ECO:0000313" key="5">
    <source>
        <dbReference type="EMBL" id="SHL38561.1"/>
    </source>
</evidence>
<reference evidence="5 6" key="1">
    <citation type="submission" date="2016-11" db="EMBL/GenBank/DDBJ databases">
        <authorList>
            <person name="Jaros S."/>
            <person name="Januszkiewicz K."/>
            <person name="Wedrychowicz H."/>
        </authorList>
    </citation>
    <scope>NUCLEOTIDE SEQUENCE [LARGE SCALE GENOMIC DNA]</scope>
    <source>
        <strain evidence="5 6">DSM 22153</strain>
    </source>
</reference>
<dbReference type="Proteomes" id="UP000186002">
    <property type="component" value="Unassembled WGS sequence"/>
</dbReference>
<protein>
    <submittedName>
        <fullName evidence="5">Polygalacturonase</fullName>
    </submittedName>
</protein>